<evidence type="ECO:0000313" key="1">
    <source>
        <dbReference type="EMBL" id="GAG83943.1"/>
    </source>
</evidence>
<protein>
    <submittedName>
        <fullName evidence="1">Uncharacterized protein</fullName>
    </submittedName>
</protein>
<name>X1BIM3_9ZZZZ</name>
<gene>
    <name evidence="1" type="ORF">S01H4_28284</name>
</gene>
<comment type="caution">
    <text evidence="1">The sequence shown here is derived from an EMBL/GenBank/DDBJ whole genome shotgun (WGS) entry which is preliminary data.</text>
</comment>
<dbReference type="AlphaFoldDB" id="X1BIM3"/>
<reference evidence="1" key="1">
    <citation type="journal article" date="2014" name="Front. Microbiol.">
        <title>High frequency of phylogenetically diverse reductive dehalogenase-homologous genes in deep subseafloor sedimentary metagenomes.</title>
        <authorList>
            <person name="Kawai M."/>
            <person name="Futagami T."/>
            <person name="Toyoda A."/>
            <person name="Takaki Y."/>
            <person name="Nishi S."/>
            <person name="Hori S."/>
            <person name="Arai W."/>
            <person name="Tsubouchi T."/>
            <person name="Morono Y."/>
            <person name="Uchiyama I."/>
            <person name="Ito T."/>
            <person name="Fujiyama A."/>
            <person name="Inagaki F."/>
            <person name="Takami H."/>
        </authorList>
    </citation>
    <scope>NUCLEOTIDE SEQUENCE</scope>
    <source>
        <strain evidence="1">Expedition CK06-06</strain>
    </source>
</reference>
<accession>X1BIM3</accession>
<feature type="non-terminal residue" evidence="1">
    <location>
        <position position="46"/>
    </location>
</feature>
<dbReference type="EMBL" id="BART01014024">
    <property type="protein sequence ID" value="GAG83943.1"/>
    <property type="molecule type" value="Genomic_DNA"/>
</dbReference>
<sequence length="46" mass="5388">MILCDNCRLDLTEDKTMIDSVDFSEGFDVELEKKRTFCEDCYTVLC</sequence>
<proteinExistence type="predicted"/>
<organism evidence="1">
    <name type="scientific">marine sediment metagenome</name>
    <dbReference type="NCBI Taxonomy" id="412755"/>
    <lineage>
        <taxon>unclassified sequences</taxon>
        <taxon>metagenomes</taxon>
        <taxon>ecological metagenomes</taxon>
    </lineage>
</organism>